<dbReference type="STRING" id="573063.Metin_1056"/>
<evidence type="ECO:0000259" key="1">
    <source>
        <dbReference type="Pfam" id="PF05124"/>
    </source>
</evidence>
<dbReference type="Pfam" id="PF05124">
    <property type="entry name" value="S_layer_C"/>
    <property type="match status" value="1"/>
</dbReference>
<dbReference type="GeneID" id="9132074"/>
<reference evidence="2" key="1">
    <citation type="submission" date="2010-04" db="EMBL/GenBank/DDBJ databases">
        <title>Complete sequence of Methanocaldococcus infernus ME.</title>
        <authorList>
            <consortium name="US DOE Joint Genome Institute"/>
            <person name="Lucas S."/>
            <person name="Copeland A."/>
            <person name="Lapidus A."/>
            <person name="Cheng J.-F."/>
            <person name="Bruce D."/>
            <person name="Goodwin L."/>
            <person name="Pitluck S."/>
            <person name="Munk A.C."/>
            <person name="Detter J.C."/>
            <person name="Han C."/>
            <person name="Tapia R."/>
            <person name="Land M."/>
            <person name="Hauser L."/>
            <person name="Kyrpides N."/>
            <person name="Mikhailova N."/>
            <person name="Sieprawska-Lupa M."/>
            <person name="Whitman W.B."/>
            <person name="Woyke T."/>
        </authorList>
    </citation>
    <scope>NUCLEOTIDE SEQUENCE [LARGE SCALE GENOMIC DNA]</scope>
    <source>
        <strain evidence="2">ME</strain>
    </source>
</reference>
<gene>
    <name evidence="2" type="ordered locus">Metin_1056</name>
</gene>
<protein>
    <recommendedName>
        <fullName evidence="1">S-layer protein outer domain-containing protein</fullName>
    </recommendedName>
</protein>
<sequence>MRKMVLILVMLTLALIVMSGAYAKGNGWKSSPYIRCPDVSQDIKSYTLKVFIQTADIYAGTASDLDLAKELKINPVLITNTNNNIEITKDTILIGGPVANPLTKKLMDKFPVKVTNEYPGKNKGVIEMIKLNVKISDHLYKEVKVLLLAGSDRWGTKAAVEYFKTLDYIPEEPIFVEWKDGKAVKIEKP</sequence>
<organism evidence="2 3">
    <name type="scientific">Methanocaldococcus infernus (strain DSM 11812 / JCM 15783 / ME)</name>
    <dbReference type="NCBI Taxonomy" id="573063"/>
    <lineage>
        <taxon>Archaea</taxon>
        <taxon>Methanobacteriati</taxon>
        <taxon>Methanobacteriota</taxon>
        <taxon>Methanomada group</taxon>
        <taxon>Methanococci</taxon>
        <taxon>Methanococcales</taxon>
        <taxon>Methanocaldococcaceae</taxon>
        <taxon>Methanocaldococcus</taxon>
    </lineage>
</organism>
<dbReference type="Proteomes" id="UP000002061">
    <property type="component" value="Chromosome"/>
</dbReference>
<dbReference type="EMBL" id="CP002009">
    <property type="protein sequence ID" value="ADG13714.1"/>
    <property type="molecule type" value="Genomic_DNA"/>
</dbReference>
<dbReference type="HOGENOM" id="CLU_1431649_0_0_2"/>
<dbReference type="AlphaFoldDB" id="D5VT11"/>
<dbReference type="InterPro" id="IPR006454">
    <property type="entry name" value="S_layer_MJ"/>
</dbReference>
<name>D5VT11_METIM</name>
<dbReference type="NCBIfam" id="TIGR01564">
    <property type="entry name" value="S_layer_MJ"/>
    <property type="match status" value="1"/>
</dbReference>
<evidence type="ECO:0000313" key="2">
    <source>
        <dbReference type="EMBL" id="ADG13714.1"/>
    </source>
</evidence>
<dbReference type="RefSeq" id="WP_013100459.1">
    <property type="nucleotide sequence ID" value="NC_014122.1"/>
</dbReference>
<dbReference type="KEGG" id="mif:Metin_1056"/>
<accession>D5VT11</accession>
<evidence type="ECO:0000313" key="3">
    <source>
        <dbReference type="Proteomes" id="UP000002061"/>
    </source>
</evidence>
<dbReference type="eggNOG" id="arCOG03419">
    <property type="taxonomic scope" value="Archaea"/>
</dbReference>
<dbReference type="OrthoDB" id="62381at2157"/>
<dbReference type="InterPro" id="IPR022651">
    <property type="entry name" value="S_layer_C"/>
</dbReference>
<proteinExistence type="predicted"/>
<feature type="domain" description="S-layer protein outer" evidence="1">
    <location>
        <begin position="84"/>
        <end position="162"/>
    </location>
</feature>
<keyword evidence="3" id="KW-1185">Reference proteome</keyword>